<sequence length="108" mass="12310">MDQIVTEILFFGSLCTAIAAIWTLVVKMIKPFKDLENRVKTIEETVNTNKDKLINDNERLVNQEMVNQMLLKGVNTLIQHELTANHTEDMKVCSKEIEDLIYSKGGSL</sequence>
<protein>
    <submittedName>
        <fullName evidence="2">Uncharacterized protein</fullName>
    </submittedName>
</protein>
<keyword evidence="3" id="KW-1185">Reference proteome</keyword>
<accession>A0A1U7NHJ9</accession>
<organism evidence="2 3">
    <name type="scientific">Ileibacterium valens</name>
    <dbReference type="NCBI Taxonomy" id="1862668"/>
    <lineage>
        <taxon>Bacteria</taxon>
        <taxon>Bacillati</taxon>
        <taxon>Bacillota</taxon>
        <taxon>Erysipelotrichia</taxon>
        <taxon>Erysipelotrichales</taxon>
        <taxon>Erysipelotrichaceae</taxon>
        <taxon>Ileibacterium</taxon>
    </lineage>
</organism>
<dbReference type="RefSeq" id="WP_075818377.1">
    <property type="nucleotide sequence ID" value="NZ_JBCLQM010000055.1"/>
</dbReference>
<name>A0A1U7NHJ9_9FIRM</name>
<keyword evidence="1" id="KW-0812">Transmembrane</keyword>
<proteinExistence type="predicted"/>
<dbReference type="Proteomes" id="UP000186341">
    <property type="component" value="Unassembled WGS sequence"/>
</dbReference>
<reference evidence="2 3" key="1">
    <citation type="submission" date="2016-11" db="EMBL/GenBank/DDBJ databases">
        <title>Description of two novel members of the family Erysipelotrichaceae: Ileibacterium lipovorans gen. nov., sp. nov. and Dubosiella newyorkensis, gen. nov., sp. nov.</title>
        <authorList>
            <person name="Cox L.M."/>
            <person name="Sohn J."/>
            <person name="Tyrrell K.L."/>
            <person name="Citron D.M."/>
            <person name="Lawson P.A."/>
            <person name="Patel N.B."/>
            <person name="Iizumi T."/>
            <person name="Perez-Perez G.I."/>
            <person name="Goldstein E.J."/>
            <person name="Blaser M.J."/>
        </authorList>
    </citation>
    <scope>NUCLEOTIDE SEQUENCE [LARGE SCALE GENOMIC DNA]</scope>
    <source>
        <strain evidence="2 3">NYU-BL-A3</strain>
    </source>
</reference>
<dbReference type="AlphaFoldDB" id="A0A1U7NHJ9"/>
<comment type="caution">
    <text evidence="2">The sequence shown here is derived from an EMBL/GenBank/DDBJ whole genome shotgun (WGS) entry which is preliminary data.</text>
</comment>
<keyword evidence="1" id="KW-0472">Membrane</keyword>
<feature type="transmembrane region" description="Helical" evidence="1">
    <location>
        <begin position="6"/>
        <end position="26"/>
    </location>
</feature>
<gene>
    <name evidence="2" type="ORF">BO222_03470</name>
</gene>
<keyword evidence="1" id="KW-1133">Transmembrane helix</keyword>
<evidence type="ECO:0000313" key="2">
    <source>
        <dbReference type="EMBL" id="OLU41293.1"/>
    </source>
</evidence>
<evidence type="ECO:0000313" key="3">
    <source>
        <dbReference type="Proteomes" id="UP000186341"/>
    </source>
</evidence>
<dbReference type="EMBL" id="MPJW01000088">
    <property type="protein sequence ID" value="OLU41293.1"/>
    <property type="molecule type" value="Genomic_DNA"/>
</dbReference>
<dbReference type="GeneID" id="82202282"/>
<evidence type="ECO:0000256" key="1">
    <source>
        <dbReference type="SAM" id="Phobius"/>
    </source>
</evidence>